<reference evidence="3 4" key="1">
    <citation type="journal article" date="2023" name="Arcadia Sci">
        <title>De novo assembly of a long-read Amblyomma americanum tick genome.</title>
        <authorList>
            <person name="Chou S."/>
            <person name="Poskanzer K.E."/>
            <person name="Rollins M."/>
            <person name="Thuy-Boun P.S."/>
        </authorList>
    </citation>
    <scope>NUCLEOTIDE SEQUENCE [LARGE SCALE GENOMIC DNA]</scope>
    <source>
        <strain evidence="3">F_SG_1</strain>
        <tissue evidence="3">Salivary glands</tissue>
    </source>
</reference>
<feature type="compositionally biased region" description="Basic and acidic residues" evidence="1">
    <location>
        <begin position="228"/>
        <end position="250"/>
    </location>
</feature>
<feature type="region of interest" description="Disordered" evidence="1">
    <location>
        <begin position="1"/>
        <end position="72"/>
    </location>
</feature>
<feature type="region of interest" description="Disordered" evidence="1">
    <location>
        <begin position="193"/>
        <end position="273"/>
    </location>
</feature>
<feature type="domain" description="PWWP" evidence="2">
    <location>
        <begin position="448"/>
        <end position="583"/>
    </location>
</feature>
<evidence type="ECO:0000256" key="1">
    <source>
        <dbReference type="SAM" id="MobiDB-lite"/>
    </source>
</evidence>
<dbReference type="EMBL" id="JARKHS020025758">
    <property type="protein sequence ID" value="KAK8767103.1"/>
    <property type="molecule type" value="Genomic_DNA"/>
</dbReference>
<dbReference type="Pfam" id="PF20886">
    <property type="entry name" value="PWP3A-B_C"/>
    <property type="match status" value="1"/>
</dbReference>
<proteinExistence type="predicted"/>
<dbReference type="AlphaFoldDB" id="A0AAQ4DXB3"/>
<keyword evidence="4" id="KW-1185">Reference proteome</keyword>
<organism evidence="3 4">
    <name type="scientific">Amblyomma americanum</name>
    <name type="common">Lone star tick</name>
    <dbReference type="NCBI Taxonomy" id="6943"/>
    <lineage>
        <taxon>Eukaryota</taxon>
        <taxon>Metazoa</taxon>
        <taxon>Ecdysozoa</taxon>
        <taxon>Arthropoda</taxon>
        <taxon>Chelicerata</taxon>
        <taxon>Arachnida</taxon>
        <taxon>Acari</taxon>
        <taxon>Parasitiformes</taxon>
        <taxon>Ixodida</taxon>
        <taxon>Ixodoidea</taxon>
        <taxon>Ixodidae</taxon>
        <taxon>Amblyomminae</taxon>
        <taxon>Amblyomma</taxon>
    </lineage>
</organism>
<dbReference type="Proteomes" id="UP001321473">
    <property type="component" value="Unassembled WGS sequence"/>
</dbReference>
<evidence type="ECO:0000313" key="3">
    <source>
        <dbReference type="EMBL" id="KAK8767103.1"/>
    </source>
</evidence>
<evidence type="ECO:0000313" key="4">
    <source>
        <dbReference type="Proteomes" id="UP001321473"/>
    </source>
</evidence>
<comment type="caution">
    <text evidence="3">The sequence shown here is derived from an EMBL/GenBank/DDBJ whole genome shotgun (WGS) entry which is preliminary data.</text>
</comment>
<sequence>MPDAVHDVMEQATSVSGADEPAMTTDSVLGTDTETGRRTSCRVRTPSVLIGAPGGDRAVPMSEPTAQSAPRKRKLTFEQIPPNLQAVVSRNLELPTLTKSLPSRMERMKFGNRSEVAVRRKAPRKSNVKTCVTHFRQQGLSRSASDNTHSLYACQKCSFRTSRMDNLVRHKKADCAFIKDFFSWDANTFTEATEMSKKRSLSPDVLVESESTEEASKTPVAKCKGSARKSEASTRTSEKKKSVERDEKSKQALGVCEESSEDEAPTSKRLPPIPLESVYLSSEDEAPTSTRSPPIPLQKLEFGVDDVVWVEWKKHLHWPGIVTKIMPRKKKARIRLVDALTNESCVLASLNKIVNFNNAERNRLYLSRARVGQTSGALVKAVQRVEEYLRKRCLGSNVGPRQFFWDEVPFTEGPPSVNSDDFYLDALCSDSGLASEGAGDAVDEVAARIKEKRKQCNERLLQCIINGNVNSHLLGVLNGTVDSERHHLFYSSLSRERTQLKRLSWFGPIDDVQQQEEIYEFCFELLKANSDLDASFDIASYVIEVWCPEAVMKALSLTLGIDMEKAEEVLLRATVLSKAEHEARRHEHLTPAGTDATEEHDARVSNELRDIGIADIMATFDS</sequence>
<dbReference type="Gene3D" id="2.30.30.140">
    <property type="match status" value="1"/>
</dbReference>
<dbReference type="InterPro" id="IPR035504">
    <property type="entry name" value="MUM1-like_PWWP"/>
</dbReference>
<gene>
    <name evidence="3" type="ORF">V5799_006118</name>
</gene>
<dbReference type="CDD" id="cd06080">
    <property type="entry name" value="PWWP_MUM1-like"/>
    <property type="match status" value="1"/>
</dbReference>
<evidence type="ECO:0000259" key="2">
    <source>
        <dbReference type="Pfam" id="PF20886"/>
    </source>
</evidence>
<dbReference type="SUPFAM" id="SSF63748">
    <property type="entry name" value="Tudor/PWWP/MBT"/>
    <property type="match status" value="1"/>
</dbReference>
<feature type="compositionally biased region" description="Polar residues" evidence="1">
    <location>
        <begin position="24"/>
        <end position="33"/>
    </location>
</feature>
<dbReference type="InterPro" id="IPR048795">
    <property type="entry name" value="PWP3A_3B_4_C"/>
</dbReference>
<protein>
    <recommendedName>
        <fullName evidence="2">PWWP domain-containing protein</fullName>
    </recommendedName>
</protein>
<accession>A0AAQ4DXB3</accession>
<name>A0AAQ4DXB3_AMBAM</name>